<sequence>MKTEHVITVHDFCIYNDVEYAFIDHLQEAGIIEVTIINETTCIPVPEIQKIERLARLHTQLEVNTPGILVIDGLLDKVDNMRQEIAELRTRLRLYEDR</sequence>
<dbReference type="RefSeq" id="WP_078348727.1">
    <property type="nucleotide sequence ID" value="NZ_MBTF01000014.1"/>
</dbReference>
<comment type="caution">
    <text evidence="2">The sequence shown here is derived from an EMBL/GenBank/DDBJ whole genome shotgun (WGS) entry which is preliminary data.</text>
</comment>
<evidence type="ECO:0000313" key="2">
    <source>
        <dbReference type="EMBL" id="OOQ59230.1"/>
    </source>
</evidence>
<evidence type="ECO:0000256" key="1">
    <source>
        <dbReference type="SAM" id="Coils"/>
    </source>
</evidence>
<evidence type="ECO:0000313" key="3">
    <source>
        <dbReference type="Proteomes" id="UP000189739"/>
    </source>
</evidence>
<dbReference type="Gene3D" id="1.10.1660.10">
    <property type="match status" value="1"/>
</dbReference>
<protein>
    <recommendedName>
        <fullName evidence="4">MerR family transcriptional regulator</fullName>
    </recommendedName>
</protein>
<name>A0A1S9PE55_9SPHI</name>
<proteinExistence type="predicted"/>
<evidence type="ECO:0008006" key="4">
    <source>
        <dbReference type="Google" id="ProtNLM"/>
    </source>
</evidence>
<keyword evidence="1" id="KW-0175">Coiled coil</keyword>
<organism evidence="2 3">
    <name type="scientific">Mucilaginibacter pedocola</name>
    <dbReference type="NCBI Taxonomy" id="1792845"/>
    <lineage>
        <taxon>Bacteria</taxon>
        <taxon>Pseudomonadati</taxon>
        <taxon>Bacteroidota</taxon>
        <taxon>Sphingobacteriia</taxon>
        <taxon>Sphingobacteriales</taxon>
        <taxon>Sphingobacteriaceae</taxon>
        <taxon>Mucilaginibacter</taxon>
    </lineage>
</organism>
<dbReference type="STRING" id="1792845.BC343_28310"/>
<gene>
    <name evidence="2" type="ORF">BC343_28310</name>
</gene>
<dbReference type="Proteomes" id="UP000189739">
    <property type="component" value="Unassembled WGS sequence"/>
</dbReference>
<dbReference type="EMBL" id="MBTF01000014">
    <property type="protein sequence ID" value="OOQ59230.1"/>
    <property type="molecule type" value="Genomic_DNA"/>
</dbReference>
<dbReference type="Pfam" id="PF13591">
    <property type="entry name" value="MerR_2"/>
    <property type="match status" value="1"/>
</dbReference>
<accession>A0A1S9PE55</accession>
<reference evidence="2 3" key="1">
    <citation type="submission" date="2016-07" db="EMBL/GenBank/DDBJ databases">
        <title>Genomic analysis of zinc-resistant bacterium Mucilaginibacter pedocola TBZ30.</title>
        <authorList>
            <person name="Huang J."/>
            <person name="Tang J."/>
        </authorList>
    </citation>
    <scope>NUCLEOTIDE SEQUENCE [LARGE SCALE GENOMIC DNA]</scope>
    <source>
        <strain evidence="2 3">TBZ30</strain>
    </source>
</reference>
<feature type="coiled-coil region" evidence="1">
    <location>
        <begin position="71"/>
        <end position="98"/>
    </location>
</feature>
<dbReference type="AlphaFoldDB" id="A0A1S9PE55"/>
<dbReference type="OrthoDB" id="1494789at2"/>
<keyword evidence="3" id="KW-1185">Reference proteome</keyword>